<gene>
    <name evidence="1" type="ORF">PQO05_06400</name>
</gene>
<sequence length="240" mass="28184">MIVNYTQQGWEIITQRAHGLLAAQLAMHWQIKTRPQRWTETLIAIAGHDDAQTELEENDLLTPQGGPVNFAMKLFEPERCQRLLDFSLSRSRYTALLASMHMCFLYKKEIDTNPLVKHFLKNHHQQQTKWCKELKITKAEADRIYGLMEWCDAFSLLLCQHEVQPEHRVIEISRGFDDKQYTLNRSADGSLHVSPWPFEDRSFEVHVETRVITQLQFKSVEEFKKAFLEAKVVEKKWVLS</sequence>
<dbReference type="EMBL" id="CP117167">
    <property type="protein sequence ID" value="WCT13566.1"/>
    <property type="molecule type" value="Genomic_DNA"/>
</dbReference>
<dbReference type="RefSeq" id="WP_273631875.1">
    <property type="nucleotide sequence ID" value="NZ_CP117167.1"/>
</dbReference>
<accession>A0ABY7TC63</accession>
<organism evidence="1 2">
    <name type="scientific">Mucilaginibacter jinjuensis</name>
    <dbReference type="NCBI Taxonomy" id="1176721"/>
    <lineage>
        <taxon>Bacteria</taxon>
        <taxon>Pseudomonadati</taxon>
        <taxon>Bacteroidota</taxon>
        <taxon>Sphingobacteriia</taxon>
        <taxon>Sphingobacteriales</taxon>
        <taxon>Sphingobacteriaceae</taxon>
        <taxon>Mucilaginibacter</taxon>
    </lineage>
</organism>
<dbReference type="Pfam" id="PF13030">
    <property type="entry name" value="DUF3891"/>
    <property type="match status" value="1"/>
</dbReference>
<reference evidence="1 2" key="1">
    <citation type="submission" date="2023-02" db="EMBL/GenBank/DDBJ databases">
        <title>Genome sequence of Mucilaginibacter jinjuensis strain KACC 16571.</title>
        <authorList>
            <person name="Kim S."/>
            <person name="Heo J."/>
            <person name="Kwon S.-W."/>
        </authorList>
    </citation>
    <scope>NUCLEOTIDE SEQUENCE [LARGE SCALE GENOMIC DNA]</scope>
    <source>
        <strain evidence="1 2">KACC 16571</strain>
    </source>
</reference>
<dbReference type="Proteomes" id="UP001216139">
    <property type="component" value="Chromosome"/>
</dbReference>
<dbReference type="InterPro" id="IPR024992">
    <property type="entry name" value="DUF3891"/>
</dbReference>
<evidence type="ECO:0000313" key="2">
    <source>
        <dbReference type="Proteomes" id="UP001216139"/>
    </source>
</evidence>
<protein>
    <submittedName>
        <fullName evidence="1">DUF3891 family protein</fullName>
    </submittedName>
</protein>
<keyword evidence="2" id="KW-1185">Reference proteome</keyword>
<evidence type="ECO:0000313" key="1">
    <source>
        <dbReference type="EMBL" id="WCT13566.1"/>
    </source>
</evidence>
<name>A0ABY7TC63_9SPHI</name>
<proteinExistence type="predicted"/>